<evidence type="ECO:0000256" key="6">
    <source>
        <dbReference type="ARBA" id="ARBA00022771"/>
    </source>
</evidence>
<comment type="catalytic activity">
    <reaction evidence="1">
        <text>S-ubiquitinyl-[E2 ubiquitin-conjugating enzyme]-L-cysteine + [acceptor protein]-L-lysine = [E2 ubiquitin-conjugating enzyme]-L-cysteine + N(6)-ubiquitinyl-[acceptor protein]-L-lysine.</text>
        <dbReference type="EC" id="2.3.2.27"/>
    </reaction>
</comment>
<feature type="domain" description="RING-CH-type" evidence="10">
    <location>
        <begin position="604"/>
        <end position="674"/>
    </location>
</feature>
<evidence type="ECO:0000256" key="5">
    <source>
        <dbReference type="ARBA" id="ARBA00022723"/>
    </source>
</evidence>
<dbReference type="InterPro" id="IPR011016">
    <property type="entry name" value="Znf_RING-CH"/>
</dbReference>
<feature type="compositionally biased region" description="Basic and acidic residues" evidence="9">
    <location>
        <begin position="579"/>
        <end position="593"/>
    </location>
</feature>
<dbReference type="SUPFAM" id="SSF57850">
    <property type="entry name" value="RING/U-box"/>
    <property type="match status" value="1"/>
</dbReference>
<evidence type="ECO:0000259" key="10">
    <source>
        <dbReference type="PROSITE" id="PS51292"/>
    </source>
</evidence>
<dbReference type="GO" id="GO:0008270">
    <property type="term" value="F:zinc ion binding"/>
    <property type="evidence" value="ECO:0007669"/>
    <property type="project" value="UniProtKB-KW"/>
</dbReference>
<evidence type="ECO:0000256" key="1">
    <source>
        <dbReference type="ARBA" id="ARBA00000900"/>
    </source>
</evidence>
<dbReference type="EC" id="2.3.2.27" evidence="3"/>
<keyword evidence="8" id="KW-0862">Zinc</keyword>
<evidence type="ECO:0000256" key="3">
    <source>
        <dbReference type="ARBA" id="ARBA00012483"/>
    </source>
</evidence>
<evidence type="ECO:0000256" key="7">
    <source>
        <dbReference type="ARBA" id="ARBA00022786"/>
    </source>
</evidence>
<protein>
    <recommendedName>
        <fullName evidence="3">RING-type E3 ubiquitin transferase</fullName>
        <ecNumber evidence="3">2.3.2.27</ecNumber>
    </recommendedName>
</protein>
<dbReference type="GO" id="GO:0061630">
    <property type="term" value="F:ubiquitin protein ligase activity"/>
    <property type="evidence" value="ECO:0007669"/>
    <property type="project" value="UniProtKB-EC"/>
</dbReference>
<feature type="region of interest" description="Disordered" evidence="9">
    <location>
        <begin position="256"/>
        <end position="284"/>
    </location>
</feature>
<dbReference type="Gene3D" id="3.30.40.10">
    <property type="entry name" value="Zinc/RING finger domain, C3HC4 (zinc finger)"/>
    <property type="match status" value="1"/>
</dbReference>
<dbReference type="PANTHER" id="PTHR14471">
    <property type="entry name" value="MARCH7/10 E3 UBIQUITIN PROTEIN LIGASE FAMILY MEMBER"/>
    <property type="match status" value="1"/>
</dbReference>
<feature type="compositionally biased region" description="Polar residues" evidence="9">
    <location>
        <begin position="565"/>
        <end position="578"/>
    </location>
</feature>
<dbReference type="InterPro" id="IPR013083">
    <property type="entry name" value="Znf_RING/FYVE/PHD"/>
</dbReference>
<keyword evidence="12" id="KW-1185">Reference proteome</keyword>
<feature type="region of interest" description="Disordered" evidence="9">
    <location>
        <begin position="565"/>
        <end position="593"/>
    </location>
</feature>
<evidence type="ECO:0000256" key="9">
    <source>
        <dbReference type="SAM" id="MobiDB-lite"/>
    </source>
</evidence>
<keyword evidence="7" id="KW-0833">Ubl conjugation pathway</keyword>
<keyword evidence="4" id="KW-0808">Transferase</keyword>
<dbReference type="GeneTree" id="ENSGT00530000063836"/>
<evidence type="ECO:0000313" key="11">
    <source>
        <dbReference type="Ensembl" id="ENSLLEP00000027566.1"/>
    </source>
</evidence>
<keyword evidence="5" id="KW-0479">Metal-binding</keyword>
<feature type="region of interest" description="Disordered" evidence="9">
    <location>
        <begin position="419"/>
        <end position="438"/>
    </location>
</feature>
<evidence type="ECO:0000256" key="2">
    <source>
        <dbReference type="ARBA" id="ARBA00004906"/>
    </source>
</evidence>
<evidence type="ECO:0000256" key="8">
    <source>
        <dbReference type="ARBA" id="ARBA00022833"/>
    </source>
</evidence>
<name>A0A8C5PT82_9ANUR</name>
<keyword evidence="6" id="KW-0863">Zinc-finger</keyword>
<dbReference type="PANTHER" id="PTHR14471:SF5">
    <property type="entry name" value="E3 UBIQUITIN-PROTEIN LIGASE MARCHF10-RELATED"/>
    <property type="match status" value="1"/>
</dbReference>
<dbReference type="SMART" id="SM00744">
    <property type="entry name" value="RINGv"/>
    <property type="match status" value="1"/>
</dbReference>
<dbReference type="AlphaFoldDB" id="A0A8C5PT82"/>
<proteinExistence type="predicted"/>
<dbReference type="Proteomes" id="UP000694569">
    <property type="component" value="Unplaced"/>
</dbReference>
<accession>A0A8C5PT82</accession>
<feature type="compositionally biased region" description="Polar residues" evidence="9">
    <location>
        <begin position="126"/>
        <end position="136"/>
    </location>
</feature>
<dbReference type="Ensembl" id="ENSLLET00000028644.1">
    <property type="protein sequence ID" value="ENSLLEP00000027566.1"/>
    <property type="gene ID" value="ENSLLEG00000017194.1"/>
</dbReference>
<feature type="region of interest" description="Disordered" evidence="9">
    <location>
        <begin position="82"/>
        <end position="159"/>
    </location>
</feature>
<organism evidence="11 12">
    <name type="scientific">Leptobrachium leishanense</name>
    <name type="common">Leishan spiny toad</name>
    <dbReference type="NCBI Taxonomy" id="445787"/>
    <lineage>
        <taxon>Eukaryota</taxon>
        <taxon>Metazoa</taxon>
        <taxon>Chordata</taxon>
        <taxon>Craniata</taxon>
        <taxon>Vertebrata</taxon>
        <taxon>Euteleostomi</taxon>
        <taxon>Amphibia</taxon>
        <taxon>Batrachia</taxon>
        <taxon>Anura</taxon>
        <taxon>Pelobatoidea</taxon>
        <taxon>Megophryidae</taxon>
        <taxon>Leptobrachium</taxon>
    </lineage>
</organism>
<evidence type="ECO:0000256" key="4">
    <source>
        <dbReference type="ARBA" id="ARBA00022679"/>
    </source>
</evidence>
<dbReference type="InterPro" id="IPR052297">
    <property type="entry name" value="RING-CH-type_E3_ubiq-ligase"/>
</dbReference>
<reference evidence="11" key="1">
    <citation type="submission" date="2025-08" db="UniProtKB">
        <authorList>
            <consortium name="Ensembl"/>
        </authorList>
    </citation>
    <scope>IDENTIFICATION</scope>
</reference>
<dbReference type="Pfam" id="PF12906">
    <property type="entry name" value="RINGv"/>
    <property type="match status" value="1"/>
</dbReference>
<feature type="compositionally biased region" description="Basic and acidic residues" evidence="9">
    <location>
        <begin position="348"/>
        <end position="364"/>
    </location>
</feature>
<comment type="pathway">
    <text evidence="2">Protein modification; protein ubiquitination.</text>
</comment>
<dbReference type="OrthoDB" id="264354at2759"/>
<reference evidence="11" key="2">
    <citation type="submission" date="2025-09" db="UniProtKB">
        <authorList>
            <consortium name="Ensembl"/>
        </authorList>
    </citation>
    <scope>IDENTIFICATION</scope>
</reference>
<evidence type="ECO:0000313" key="12">
    <source>
        <dbReference type="Proteomes" id="UP000694569"/>
    </source>
</evidence>
<dbReference type="PROSITE" id="PS51292">
    <property type="entry name" value="ZF_RING_CH"/>
    <property type="match status" value="1"/>
</dbReference>
<feature type="compositionally biased region" description="Polar residues" evidence="9">
    <location>
        <begin position="260"/>
        <end position="284"/>
    </location>
</feature>
<sequence>MICIAMHRPHVIRSDSLVPLTGLCSEMAEEWDGRNAIISRNHMREMKKRIDLEYETLLRHQEREREQAERVRTHSVACLNTRHPPGNIYSTRSYKKPWQSGMTTKKPFSDQPAGERKHKLQDRSSHSNLPPIQKNTETIRRKNVSMYPAERQPHKPAAAINPRIMVQQKRLHTRQPQTSLMVLDRGATWSKGGKIPVLQSQTSTSHKLNDGKPKRFKNLEKTTTHSAALPVPHMKRLVTSCSTKKEVLTPILTTPRDKIPSQSYKYGGSSQVHPNTSNPTASPLRSISVSLNDLQEGTLGEQPRNIREQQYEDCANIGEGSTVSELSIFNSGREGIWEESQADFDPHELNENQESRWSPQDDRSIFSSSSSESDIIDSYLRESQDGNSSSDNEAESQTSLNFQGEFSDEAQDFQNLQERTTFDNRQRTNHNPSLILPGTQNIIPAETRASDQFHGSVQVTSEIFEEDGEHQRDNGDVRSIAHATDTTMSPISHIIPSNIRQNHDYLVDRNSREPQESRIQSTASSQSSMSSFAALGFGRISSAPSIDALHENLSLVFTTLSLQRQSGNESSGGELSTTEAKEEEQAKPDPERLKKLKESLLQEDSEEEEDLCRICLMGGDRAENPLISPCQCTGSLRYVHQECMKRWLLARITAGADLDTVRTCEMCKQSIQTDLDGFNLNEHYQNHQQTREQHTLEPSLYLLLLLHLYQRRYEELQRLNRTRDRVSEMSRRISHLRLENRENHDPDTS</sequence>
<feature type="region of interest" description="Disordered" evidence="9">
    <location>
        <begin position="348"/>
        <end position="373"/>
    </location>
</feature>